<protein>
    <submittedName>
        <fullName evidence="1">Uncharacterized protein</fullName>
    </submittedName>
</protein>
<organism evidence="1 3">
    <name type="scientific">Thauera humireducens</name>
    <dbReference type="NCBI Taxonomy" id="1134435"/>
    <lineage>
        <taxon>Bacteria</taxon>
        <taxon>Pseudomonadati</taxon>
        <taxon>Pseudomonadota</taxon>
        <taxon>Betaproteobacteria</taxon>
        <taxon>Rhodocyclales</taxon>
        <taxon>Zoogloeaceae</taxon>
        <taxon>Thauera</taxon>
    </lineage>
</organism>
<reference evidence="1" key="1">
    <citation type="submission" date="2016-03" db="EMBL/GenBank/DDBJ databases">
        <authorList>
            <person name="Ploux O."/>
        </authorList>
    </citation>
    <scope>NUCLEOTIDE SEQUENCE [LARGE SCALE GENOMIC DNA]</scope>
    <source>
        <strain evidence="1">SgZ-1</strain>
    </source>
</reference>
<dbReference type="RefSeq" id="WP_048703099.1">
    <property type="nucleotide sequence ID" value="NZ_CP014646.1"/>
</dbReference>
<dbReference type="KEGG" id="thu:AC731_005490"/>
<evidence type="ECO:0000313" key="2">
    <source>
        <dbReference type="EMBL" id="AMO36639.1"/>
    </source>
</evidence>
<dbReference type="STRING" id="1134435.AC731_005490"/>
<name>A0A127K3A3_9RHOO</name>
<reference evidence="3" key="2">
    <citation type="submission" date="2016-03" db="EMBL/GenBank/DDBJ databases">
        <authorList>
            <person name="Ma C."/>
            <person name="Zhou S."/>
            <person name="Yang G."/>
        </authorList>
    </citation>
    <scope>NUCLEOTIDE SEQUENCE [LARGE SCALE GENOMIC DNA]</scope>
    <source>
        <strain evidence="3">SgZ-1</strain>
    </source>
</reference>
<proteinExistence type="predicted"/>
<evidence type="ECO:0000313" key="3">
    <source>
        <dbReference type="Proteomes" id="UP000036902"/>
    </source>
</evidence>
<dbReference type="Proteomes" id="UP000036902">
    <property type="component" value="Chromosome"/>
</dbReference>
<dbReference type="EMBL" id="CP014646">
    <property type="protein sequence ID" value="AMO36639.1"/>
    <property type="molecule type" value="Genomic_DNA"/>
</dbReference>
<dbReference type="AlphaFoldDB" id="A0A127K3A3"/>
<keyword evidence="3" id="KW-1185">Reference proteome</keyword>
<gene>
    <name evidence="1" type="ORF">AC731_005490</name>
    <name evidence="2" type="ORF">AC731_006600</name>
</gene>
<dbReference type="KEGG" id="thu:AC731_006600"/>
<evidence type="ECO:0000313" key="1">
    <source>
        <dbReference type="EMBL" id="AMO36435.1"/>
    </source>
</evidence>
<sequence>MSAALLAVMWLAAGLLVARCVGINRSQEENMNPNKKPAPRWPAWLGVALIFAGYGALEAHDAHTEMLIAKADAEAAIAVAQVARQYGIECGEPHAVIAEAQP</sequence>
<dbReference type="EMBL" id="CP014646">
    <property type="protein sequence ID" value="AMO36435.1"/>
    <property type="molecule type" value="Genomic_DNA"/>
</dbReference>
<accession>A0A127K3A3</accession>